<protein>
    <submittedName>
        <fullName evidence="5">Helix-turn-helix domain-containing protein</fullName>
    </submittedName>
</protein>
<dbReference type="AlphaFoldDB" id="A0A1I0WH34"/>
<dbReference type="PANTHER" id="PTHR40661">
    <property type="match status" value="1"/>
</dbReference>
<dbReference type="GO" id="GO:0003677">
    <property type="term" value="F:DNA binding"/>
    <property type="evidence" value="ECO:0007669"/>
    <property type="project" value="UniProtKB-KW"/>
</dbReference>
<reference evidence="5 6" key="1">
    <citation type="submission" date="2016-10" db="EMBL/GenBank/DDBJ databases">
        <authorList>
            <person name="de Groot N.N."/>
        </authorList>
    </citation>
    <scope>NUCLEOTIDE SEQUENCE [LARGE SCALE GENOMIC DNA]</scope>
    <source>
        <strain evidence="5 6">DSM 5522</strain>
    </source>
</reference>
<evidence type="ECO:0000256" key="2">
    <source>
        <dbReference type="ARBA" id="ARBA00023125"/>
    </source>
</evidence>
<dbReference type="Proteomes" id="UP000198838">
    <property type="component" value="Unassembled WGS sequence"/>
</dbReference>
<dbReference type="STRING" id="1120918.SAMN05216249_10480"/>
<dbReference type="SUPFAM" id="SSF47413">
    <property type="entry name" value="lambda repressor-like DNA-binding domains"/>
    <property type="match status" value="1"/>
</dbReference>
<dbReference type="InterPro" id="IPR010982">
    <property type="entry name" value="Lambda_DNA-bd_dom_sf"/>
</dbReference>
<dbReference type="EMBL" id="FOJY01000004">
    <property type="protein sequence ID" value="SFA88085.1"/>
    <property type="molecule type" value="Genomic_DNA"/>
</dbReference>
<keyword evidence="2" id="KW-0238">DNA-binding</keyword>
<evidence type="ECO:0000313" key="5">
    <source>
        <dbReference type="EMBL" id="SFA88085.1"/>
    </source>
</evidence>
<name>A0A1I0WH34_9FIRM</name>
<dbReference type="Pfam" id="PF12844">
    <property type="entry name" value="HTH_19"/>
    <property type="match status" value="1"/>
</dbReference>
<evidence type="ECO:0000259" key="4">
    <source>
        <dbReference type="PROSITE" id="PS50943"/>
    </source>
</evidence>
<proteinExistence type="predicted"/>
<sequence length="134" mass="15483">MNERIKEIRKYFKMTQVKFARSISIAQNTLSQYEKGISTPLDAIIASICKVYNVDEHWLRTGEGEMFVNKEKKELLADFFADVLADNESFKLQLLSAIATFDADDWAALEKITKKIVKESEARAKFTQEEKDHE</sequence>
<evidence type="ECO:0000256" key="1">
    <source>
        <dbReference type="ARBA" id="ARBA00023015"/>
    </source>
</evidence>
<keyword evidence="6" id="KW-1185">Reference proteome</keyword>
<dbReference type="OrthoDB" id="2735991at2"/>
<dbReference type="InterPro" id="IPR001387">
    <property type="entry name" value="Cro/C1-type_HTH"/>
</dbReference>
<gene>
    <name evidence="5" type="ORF">SAMN05216249_10480</name>
</gene>
<evidence type="ECO:0000313" key="6">
    <source>
        <dbReference type="Proteomes" id="UP000198838"/>
    </source>
</evidence>
<accession>A0A1I0WH34</accession>
<organism evidence="5 6">
    <name type="scientific">Acetitomaculum ruminis DSM 5522</name>
    <dbReference type="NCBI Taxonomy" id="1120918"/>
    <lineage>
        <taxon>Bacteria</taxon>
        <taxon>Bacillati</taxon>
        <taxon>Bacillota</taxon>
        <taxon>Clostridia</taxon>
        <taxon>Lachnospirales</taxon>
        <taxon>Lachnospiraceae</taxon>
        <taxon>Acetitomaculum</taxon>
    </lineage>
</organism>
<keyword evidence="1" id="KW-0805">Transcription regulation</keyword>
<evidence type="ECO:0000256" key="3">
    <source>
        <dbReference type="ARBA" id="ARBA00023163"/>
    </source>
</evidence>
<dbReference type="Gene3D" id="1.10.260.40">
    <property type="entry name" value="lambda repressor-like DNA-binding domains"/>
    <property type="match status" value="1"/>
</dbReference>
<keyword evidence="3" id="KW-0804">Transcription</keyword>
<dbReference type="SMART" id="SM00530">
    <property type="entry name" value="HTH_XRE"/>
    <property type="match status" value="1"/>
</dbReference>
<dbReference type="RefSeq" id="WP_092870794.1">
    <property type="nucleotide sequence ID" value="NZ_FOJY01000004.1"/>
</dbReference>
<dbReference type="PROSITE" id="PS50943">
    <property type="entry name" value="HTH_CROC1"/>
    <property type="match status" value="1"/>
</dbReference>
<feature type="domain" description="HTH cro/C1-type" evidence="4">
    <location>
        <begin position="5"/>
        <end position="59"/>
    </location>
</feature>
<dbReference type="PANTHER" id="PTHR40661:SF3">
    <property type="entry name" value="FELS-1 PROPHAGE TRANSCRIPTIONAL REGULATOR"/>
    <property type="match status" value="1"/>
</dbReference>
<dbReference type="CDD" id="cd00093">
    <property type="entry name" value="HTH_XRE"/>
    <property type="match status" value="1"/>
</dbReference>